<evidence type="ECO:0000313" key="1">
    <source>
        <dbReference type="EMBL" id="CAD8843984.1"/>
    </source>
</evidence>
<protein>
    <recommendedName>
        <fullName evidence="2">MIT domain-containing protein</fullName>
    </recommendedName>
</protein>
<proteinExistence type="predicted"/>
<accession>A0A7S1A663</accession>
<reference evidence="1" key="1">
    <citation type="submission" date="2021-01" db="EMBL/GenBank/DDBJ databases">
        <authorList>
            <person name="Corre E."/>
            <person name="Pelletier E."/>
            <person name="Niang G."/>
            <person name="Scheremetjew M."/>
            <person name="Finn R."/>
            <person name="Kale V."/>
            <person name="Holt S."/>
            <person name="Cochrane G."/>
            <person name="Meng A."/>
            <person name="Brown T."/>
            <person name="Cohen L."/>
        </authorList>
    </citation>
    <scope>NUCLEOTIDE SEQUENCE</scope>
</reference>
<gene>
    <name evidence="1" type="ORF">NSCI0253_LOCUS18334</name>
</gene>
<sequence>MDECVGRVLAFSSLESSAITLDRSGDSTGALKLYKAAAAELEASVKTADVAHQADKPHLIQHLHELRARMKYLKGLHGNPPSIPVEEHIKPVQLAMTQEVSNRTQAGNSKLKTVAACAGVGAAGAFVLLGGWVGTIPAVVGGAAVAGYAATREDGVGEAARTVGGGVIAAGDRAQELNDKHHITDKMKEVAMKAKDRAKEVDNKYHVVDHVKEGAERAAAKAKEVDEKYHVADHMAEGTAKAFDKIKIAVGPGNEGERR</sequence>
<organism evidence="1">
    <name type="scientific">Noctiluca scintillans</name>
    <name type="common">Sea sparkle</name>
    <name type="synonym">Red tide dinoflagellate</name>
    <dbReference type="NCBI Taxonomy" id="2966"/>
    <lineage>
        <taxon>Eukaryota</taxon>
        <taxon>Sar</taxon>
        <taxon>Alveolata</taxon>
        <taxon>Dinophyceae</taxon>
        <taxon>Noctilucales</taxon>
        <taxon>Noctilucaceae</taxon>
        <taxon>Noctiluca</taxon>
    </lineage>
</organism>
<dbReference type="EMBL" id="HBFQ01025905">
    <property type="protein sequence ID" value="CAD8843984.1"/>
    <property type="molecule type" value="Transcribed_RNA"/>
</dbReference>
<name>A0A7S1A663_NOCSC</name>
<evidence type="ECO:0008006" key="2">
    <source>
        <dbReference type="Google" id="ProtNLM"/>
    </source>
</evidence>
<dbReference type="AlphaFoldDB" id="A0A7S1A663"/>